<evidence type="ECO:0000256" key="3">
    <source>
        <dbReference type="ARBA" id="ARBA00012865"/>
    </source>
</evidence>
<gene>
    <name evidence="9" type="ORF">D3218_04275</name>
</gene>
<dbReference type="GO" id="GO:0030288">
    <property type="term" value="C:outer membrane-bounded periplasmic space"/>
    <property type="evidence" value="ECO:0007669"/>
    <property type="project" value="InterPro"/>
</dbReference>
<dbReference type="OrthoDB" id="5377431at2"/>
<evidence type="ECO:0000256" key="2">
    <source>
        <dbReference type="ARBA" id="ARBA00007840"/>
    </source>
</evidence>
<evidence type="ECO:0000313" key="10">
    <source>
        <dbReference type="Proteomes" id="UP000265750"/>
    </source>
</evidence>
<comment type="catalytic activity">
    <reaction evidence="1 6">
        <text>a beta-lactam + H2O = a substituted beta-amino acid</text>
        <dbReference type="Rhea" id="RHEA:20401"/>
        <dbReference type="ChEBI" id="CHEBI:15377"/>
        <dbReference type="ChEBI" id="CHEBI:35627"/>
        <dbReference type="ChEBI" id="CHEBI:140347"/>
        <dbReference type="EC" id="3.5.2.6"/>
    </reaction>
</comment>
<reference evidence="10" key="1">
    <citation type="submission" date="2018-09" db="EMBL/GenBank/DDBJ databases">
        <authorList>
            <person name="Tuo L."/>
        </authorList>
    </citation>
    <scope>NUCLEOTIDE SEQUENCE [LARGE SCALE GENOMIC DNA]</scope>
    <source>
        <strain evidence="10">M2BS4Y-1</strain>
    </source>
</reference>
<evidence type="ECO:0000313" key="9">
    <source>
        <dbReference type="EMBL" id="RIY02588.1"/>
    </source>
</evidence>
<dbReference type="EMBL" id="QYRN01000002">
    <property type="protein sequence ID" value="RIY02588.1"/>
    <property type="molecule type" value="Genomic_DNA"/>
</dbReference>
<dbReference type="EC" id="3.5.2.6" evidence="3 6"/>
<dbReference type="AlphaFoldDB" id="A0A3A1WW45"/>
<dbReference type="Gene3D" id="3.40.710.10">
    <property type="entry name" value="DD-peptidase/beta-lactamase superfamily"/>
    <property type="match status" value="1"/>
</dbReference>
<proteinExistence type="inferred from homology"/>
<dbReference type="GO" id="GO:0046677">
    <property type="term" value="P:response to antibiotic"/>
    <property type="evidence" value="ECO:0007669"/>
    <property type="project" value="UniProtKB-UniRule"/>
</dbReference>
<feature type="signal peptide" evidence="7">
    <location>
        <begin position="1"/>
        <end position="26"/>
    </location>
</feature>
<organism evidence="9 10">
    <name type="scientific">Aureimonas flava</name>
    <dbReference type="NCBI Taxonomy" id="2320271"/>
    <lineage>
        <taxon>Bacteria</taxon>
        <taxon>Pseudomonadati</taxon>
        <taxon>Pseudomonadota</taxon>
        <taxon>Alphaproteobacteria</taxon>
        <taxon>Hyphomicrobiales</taxon>
        <taxon>Aurantimonadaceae</taxon>
        <taxon>Aureimonas</taxon>
    </lineage>
</organism>
<comment type="similarity">
    <text evidence="2 6">Belongs to the class-C beta-lactamase family.</text>
</comment>
<dbReference type="PANTHER" id="PTHR46825">
    <property type="entry name" value="D-ALANYL-D-ALANINE-CARBOXYPEPTIDASE/ENDOPEPTIDASE AMPH"/>
    <property type="match status" value="1"/>
</dbReference>
<dbReference type="GO" id="GO:0008800">
    <property type="term" value="F:beta-lactamase activity"/>
    <property type="evidence" value="ECO:0007669"/>
    <property type="project" value="UniProtKB-UniRule"/>
</dbReference>
<name>A0A3A1WW45_9HYPH</name>
<dbReference type="InterPro" id="IPR012338">
    <property type="entry name" value="Beta-lactam/transpept-like"/>
</dbReference>
<dbReference type="InterPro" id="IPR050491">
    <property type="entry name" value="AmpC-like"/>
</dbReference>
<protein>
    <recommendedName>
        <fullName evidence="3 6">Beta-lactamase</fullName>
        <ecNumber evidence="3 6">3.5.2.6</ecNumber>
    </recommendedName>
</protein>
<accession>A0A3A1WW45</accession>
<keyword evidence="7" id="KW-0732">Signal</keyword>
<dbReference type="InterPro" id="IPR001586">
    <property type="entry name" value="Beta-lactam_class-C_AS"/>
</dbReference>
<dbReference type="Pfam" id="PF00144">
    <property type="entry name" value="Beta-lactamase"/>
    <property type="match status" value="1"/>
</dbReference>
<evidence type="ECO:0000256" key="7">
    <source>
        <dbReference type="SAM" id="SignalP"/>
    </source>
</evidence>
<dbReference type="NCBIfam" id="NF033085">
    <property type="entry name" value="bla_class_C"/>
    <property type="match status" value="1"/>
</dbReference>
<dbReference type="InterPro" id="IPR001466">
    <property type="entry name" value="Beta-lactam-related"/>
</dbReference>
<evidence type="ECO:0000256" key="5">
    <source>
        <dbReference type="ARBA" id="ARBA00023251"/>
    </source>
</evidence>
<dbReference type="InterPro" id="IPR058136">
    <property type="entry name" value="AmpC"/>
</dbReference>
<evidence type="ECO:0000259" key="8">
    <source>
        <dbReference type="Pfam" id="PF00144"/>
    </source>
</evidence>
<feature type="chain" id="PRO_5017403987" description="Beta-lactamase" evidence="7">
    <location>
        <begin position="27"/>
        <end position="385"/>
    </location>
</feature>
<dbReference type="SUPFAM" id="SSF56601">
    <property type="entry name" value="beta-lactamase/transpeptidase-like"/>
    <property type="match status" value="1"/>
</dbReference>
<sequence length="385" mass="40108">MNAIPSPRSMAAGLLCLGLSAPAAAAADTASIERSVRAAVEPAIAAEAIPGMAVVVLENGRRHHFNFGMDAPVGGKPVSDDTLFELGSLSKTFTATLGAYAEVEGRLSLGDRAERYWPALAGHPIGEATLLDLATYTAAGLPLQFPGGVSGEAGILRYFQEFRPAVGPGAGRRYSNPSIGLFGTLVGRALGPGFTAAMTRTLLPALGLSHTVIAVPEAREAQYAFGTSRSGEAVRVNPGPLDAEAYGMKSSAADMARFVEAQIDPAALDPGLRKAVEATHLGHYRAGPLVQGLGWEQYSYPVALDTLLGGNSADMATRPQDAVRLDPPQAPRGATLFNKTGSTGGFGAYVAFVPDRRIGVVLLANRNWPNAERVRAAHAILSALR</sequence>
<dbReference type="GO" id="GO:0017001">
    <property type="term" value="P:antibiotic catabolic process"/>
    <property type="evidence" value="ECO:0007669"/>
    <property type="project" value="InterPro"/>
</dbReference>
<dbReference type="RefSeq" id="WP_119538666.1">
    <property type="nucleotide sequence ID" value="NZ_QYRN01000002.1"/>
</dbReference>
<evidence type="ECO:0000256" key="4">
    <source>
        <dbReference type="ARBA" id="ARBA00022801"/>
    </source>
</evidence>
<evidence type="ECO:0000256" key="6">
    <source>
        <dbReference type="RuleBase" id="RU361140"/>
    </source>
</evidence>
<keyword evidence="10" id="KW-1185">Reference proteome</keyword>
<dbReference type="Proteomes" id="UP000265750">
    <property type="component" value="Unassembled WGS sequence"/>
</dbReference>
<evidence type="ECO:0000256" key="1">
    <source>
        <dbReference type="ARBA" id="ARBA00001526"/>
    </source>
</evidence>
<keyword evidence="5 6" id="KW-0046">Antibiotic resistance</keyword>
<dbReference type="PROSITE" id="PS00336">
    <property type="entry name" value="BETA_LACTAMASE_C"/>
    <property type="match status" value="1"/>
</dbReference>
<keyword evidence="4 6" id="KW-0378">Hydrolase</keyword>
<dbReference type="PANTHER" id="PTHR46825:SF8">
    <property type="entry name" value="BETA-LACTAMASE-RELATED"/>
    <property type="match status" value="1"/>
</dbReference>
<comment type="caution">
    <text evidence="9">The sequence shown here is derived from an EMBL/GenBank/DDBJ whole genome shotgun (WGS) entry which is preliminary data.</text>
</comment>
<feature type="domain" description="Beta-lactamase-related" evidence="8">
    <location>
        <begin position="37"/>
        <end position="384"/>
    </location>
</feature>